<feature type="region of interest" description="Disordered" evidence="1">
    <location>
        <begin position="24"/>
        <end position="80"/>
    </location>
</feature>
<keyword evidence="2" id="KW-0732">Signal</keyword>
<dbReference type="EMBL" id="PYUC01000002">
    <property type="protein sequence ID" value="PTB21988.1"/>
    <property type="molecule type" value="Genomic_DNA"/>
</dbReference>
<evidence type="ECO:0000256" key="2">
    <source>
        <dbReference type="SAM" id="SignalP"/>
    </source>
</evidence>
<gene>
    <name evidence="3" type="ORF">C9I57_05030</name>
</gene>
<feature type="signal peptide" evidence="2">
    <location>
        <begin position="1"/>
        <end position="21"/>
    </location>
</feature>
<feature type="compositionally biased region" description="Low complexity" evidence="1">
    <location>
        <begin position="41"/>
        <end position="56"/>
    </location>
</feature>
<protein>
    <submittedName>
        <fullName evidence="3">Uncharacterized protein</fullName>
    </submittedName>
</protein>
<evidence type="ECO:0000313" key="3">
    <source>
        <dbReference type="EMBL" id="PTB21988.1"/>
    </source>
</evidence>
<feature type="compositionally biased region" description="Basic residues" evidence="1">
    <location>
        <begin position="61"/>
        <end position="80"/>
    </location>
</feature>
<organism evidence="3 4">
    <name type="scientific">Trinickia symbiotica</name>
    <dbReference type="NCBI Taxonomy" id="863227"/>
    <lineage>
        <taxon>Bacteria</taxon>
        <taxon>Pseudomonadati</taxon>
        <taxon>Pseudomonadota</taxon>
        <taxon>Betaproteobacteria</taxon>
        <taxon>Burkholderiales</taxon>
        <taxon>Burkholderiaceae</taxon>
        <taxon>Trinickia</taxon>
    </lineage>
</organism>
<reference evidence="3 4" key="1">
    <citation type="submission" date="2018-03" db="EMBL/GenBank/DDBJ databases">
        <title>Whole genome analyses suggest that Burkholderia sensu lato contains two further novel genera in the rhizoxinica-symbiotica group Mycetohabitans gen. nov., and Trinickia gen. nov.: implications for the evolution of diazotrophy and nodulation in the Burkholderiaceae.</title>
        <authorList>
            <person name="Estrada De Los Santos P."/>
            <person name="Palmer M."/>
            <person name="Chavez-Ramirez B."/>
            <person name="Steenkamp E.T."/>
            <person name="Hirsch A.M."/>
            <person name="Manyaka P."/>
            <person name="Maluk M."/>
            <person name="Lafos M."/>
            <person name="Crook M."/>
            <person name="Gross E."/>
            <person name="Simon M.F."/>
            <person name="Bueno Dos Reis Junior F."/>
            <person name="Poole P.S."/>
            <person name="Venter S.N."/>
            <person name="James E.K."/>
        </authorList>
    </citation>
    <scope>NUCLEOTIDE SEQUENCE [LARGE SCALE GENOMIC DNA]</scope>
    <source>
        <strain evidence="3 4">JPY-366</strain>
    </source>
</reference>
<name>A0A2T3XZS5_9BURK</name>
<feature type="chain" id="PRO_5015580708" evidence="2">
    <location>
        <begin position="22"/>
        <end position="80"/>
    </location>
</feature>
<accession>A0A2T3XZS5</accession>
<evidence type="ECO:0000313" key="4">
    <source>
        <dbReference type="Proteomes" id="UP000240638"/>
    </source>
</evidence>
<dbReference type="RefSeq" id="WP_107149539.1">
    <property type="nucleotide sequence ID" value="NZ_PYUC01000002.1"/>
</dbReference>
<sequence length="80" mass="8668">MNKVSLTVLVSLSVLAGAAYAQEGGVSVSTDPAKSAEVEQRAQALQQQQEQQPAEEMPAHKTMHHEKGMRHHHKAAPKSE</sequence>
<dbReference type="AlphaFoldDB" id="A0A2T3XZS5"/>
<comment type="caution">
    <text evidence="3">The sequence shown here is derived from an EMBL/GenBank/DDBJ whole genome shotgun (WGS) entry which is preliminary data.</text>
</comment>
<proteinExistence type="predicted"/>
<dbReference type="Proteomes" id="UP000240638">
    <property type="component" value="Unassembled WGS sequence"/>
</dbReference>
<evidence type="ECO:0000256" key="1">
    <source>
        <dbReference type="SAM" id="MobiDB-lite"/>
    </source>
</evidence>